<feature type="domain" description="RING-type" evidence="14">
    <location>
        <begin position="793"/>
        <end position="831"/>
    </location>
</feature>
<evidence type="ECO:0000256" key="2">
    <source>
        <dbReference type="ARBA" id="ARBA00007025"/>
    </source>
</evidence>
<organism evidence="16 17">
    <name type="scientific">Amanita thiersii Skay4041</name>
    <dbReference type="NCBI Taxonomy" id="703135"/>
    <lineage>
        <taxon>Eukaryota</taxon>
        <taxon>Fungi</taxon>
        <taxon>Dikarya</taxon>
        <taxon>Basidiomycota</taxon>
        <taxon>Agaricomycotina</taxon>
        <taxon>Agaricomycetes</taxon>
        <taxon>Agaricomycetidae</taxon>
        <taxon>Agaricales</taxon>
        <taxon>Pluteineae</taxon>
        <taxon>Amanitaceae</taxon>
        <taxon>Amanita</taxon>
    </lineage>
</organism>
<evidence type="ECO:0000256" key="8">
    <source>
        <dbReference type="ARBA" id="ARBA00022833"/>
    </source>
</evidence>
<dbReference type="GO" id="GO:0005634">
    <property type="term" value="C:nucleus"/>
    <property type="evidence" value="ECO:0007669"/>
    <property type="project" value="UniProtKB-SubCell"/>
</dbReference>
<dbReference type="SUPFAM" id="SSF52540">
    <property type="entry name" value="P-loop containing nucleoside triphosphate hydrolases"/>
    <property type="match status" value="2"/>
</dbReference>
<dbReference type="STRING" id="703135.A0A2A9NRL8"/>
<evidence type="ECO:0000259" key="15">
    <source>
        <dbReference type="PROSITE" id="PS51192"/>
    </source>
</evidence>
<dbReference type="PROSITE" id="PS50089">
    <property type="entry name" value="ZF_RING_2"/>
    <property type="match status" value="1"/>
</dbReference>
<dbReference type="Pfam" id="PF13923">
    <property type="entry name" value="zf-C3HC4_2"/>
    <property type="match status" value="1"/>
</dbReference>
<evidence type="ECO:0000256" key="11">
    <source>
        <dbReference type="PROSITE-ProRule" id="PRU00175"/>
    </source>
</evidence>
<dbReference type="Pfam" id="PF00176">
    <property type="entry name" value="SNF2-rel_dom"/>
    <property type="match status" value="1"/>
</dbReference>
<evidence type="ECO:0008006" key="18">
    <source>
        <dbReference type="Google" id="ProtNLM"/>
    </source>
</evidence>
<dbReference type="Gene3D" id="3.30.40.10">
    <property type="entry name" value="Zinc/RING finger domain, C3HC4 (zinc finger)"/>
    <property type="match status" value="1"/>
</dbReference>
<dbReference type="PROSITE" id="PS51192">
    <property type="entry name" value="HELICASE_ATP_BIND_1"/>
    <property type="match status" value="1"/>
</dbReference>
<dbReference type="GO" id="GO:0008094">
    <property type="term" value="F:ATP-dependent activity, acting on DNA"/>
    <property type="evidence" value="ECO:0007669"/>
    <property type="project" value="TreeGrafter"/>
</dbReference>
<dbReference type="InterPro" id="IPR000330">
    <property type="entry name" value="SNF2_N"/>
</dbReference>
<keyword evidence="7" id="KW-0347">Helicase</keyword>
<keyword evidence="10" id="KW-0539">Nucleus</keyword>
<evidence type="ECO:0000256" key="12">
    <source>
        <dbReference type="SAM" id="MobiDB-lite"/>
    </source>
</evidence>
<dbReference type="PANTHER" id="PTHR45626:SF17">
    <property type="entry name" value="HELICASE-LIKE TRANSCRIPTION FACTOR"/>
    <property type="match status" value="1"/>
</dbReference>
<keyword evidence="5 11" id="KW-0863">Zinc-finger</keyword>
<evidence type="ECO:0000256" key="5">
    <source>
        <dbReference type="ARBA" id="ARBA00022771"/>
    </source>
</evidence>
<dbReference type="InterPro" id="IPR050628">
    <property type="entry name" value="SNF2_RAD54_helicase_TF"/>
</dbReference>
<dbReference type="Gene3D" id="3.30.1740.10">
    <property type="entry name" value="Zinc finger, PARP-type"/>
    <property type="match status" value="1"/>
</dbReference>
<dbReference type="InterPro" id="IPR014905">
    <property type="entry name" value="HIRAN"/>
</dbReference>
<keyword evidence="8" id="KW-0862">Zinc</keyword>
<dbReference type="Gene3D" id="3.40.50.10810">
    <property type="entry name" value="Tandem AAA-ATPase domain"/>
    <property type="match status" value="1"/>
</dbReference>
<dbReference type="AlphaFoldDB" id="A0A2A9NRL8"/>
<dbReference type="GO" id="GO:0004386">
    <property type="term" value="F:helicase activity"/>
    <property type="evidence" value="ECO:0007669"/>
    <property type="project" value="UniProtKB-KW"/>
</dbReference>
<dbReference type="SMART" id="SM00487">
    <property type="entry name" value="DEXDc"/>
    <property type="match status" value="1"/>
</dbReference>
<dbReference type="PANTHER" id="PTHR45626">
    <property type="entry name" value="TRANSCRIPTION TERMINATION FACTOR 2-RELATED"/>
    <property type="match status" value="1"/>
</dbReference>
<dbReference type="InterPro" id="IPR001510">
    <property type="entry name" value="Znf_PARP"/>
</dbReference>
<feature type="region of interest" description="Disordered" evidence="12">
    <location>
        <begin position="269"/>
        <end position="306"/>
    </location>
</feature>
<dbReference type="GO" id="GO:0005524">
    <property type="term" value="F:ATP binding"/>
    <property type="evidence" value="ECO:0007669"/>
    <property type="project" value="UniProtKB-KW"/>
</dbReference>
<feature type="region of interest" description="Disordered" evidence="12">
    <location>
        <begin position="929"/>
        <end position="985"/>
    </location>
</feature>
<feature type="compositionally biased region" description="Basic and acidic residues" evidence="12">
    <location>
        <begin position="939"/>
        <end position="951"/>
    </location>
</feature>
<keyword evidence="6" id="KW-0378">Hydrolase</keyword>
<dbReference type="Pfam" id="PF00271">
    <property type="entry name" value="Helicase_C"/>
    <property type="match status" value="1"/>
</dbReference>
<evidence type="ECO:0000256" key="10">
    <source>
        <dbReference type="ARBA" id="ARBA00023242"/>
    </source>
</evidence>
<accession>A0A2A9NRL8</accession>
<feature type="region of interest" description="Disordered" evidence="12">
    <location>
        <begin position="88"/>
        <end position="151"/>
    </location>
</feature>
<dbReference type="InterPro" id="IPR001650">
    <property type="entry name" value="Helicase_C-like"/>
</dbReference>
<dbReference type="PROSITE" id="PS50064">
    <property type="entry name" value="ZF_PARP_2"/>
    <property type="match status" value="1"/>
</dbReference>
<dbReference type="InterPro" id="IPR038718">
    <property type="entry name" value="SNF2-like_sf"/>
</dbReference>
<dbReference type="SMART" id="SM00184">
    <property type="entry name" value="RING"/>
    <property type="match status" value="1"/>
</dbReference>
<name>A0A2A9NRL8_9AGAR</name>
<evidence type="ECO:0000256" key="3">
    <source>
        <dbReference type="ARBA" id="ARBA00022723"/>
    </source>
</evidence>
<evidence type="ECO:0000259" key="14">
    <source>
        <dbReference type="PROSITE" id="PS50089"/>
    </source>
</evidence>
<keyword evidence="3" id="KW-0479">Metal-binding</keyword>
<dbReference type="InterPro" id="IPR013083">
    <property type="entry name" value="Znf_RING/FYVE/PHD"/>
</dbReference>
<evidence type="ECO:0000256" key="6">
    <source>
        <dbReference type="ARBA" id="ARBA00022801"/>
    </source>
</evidence>
<dbReference type="InterPro" id="IPR036957">
    <property type="entry name" value="Znf_PARP_sf"/>
</dbReference>
<dbReference type="GO" id="GO:0008270">
    <property type="term" value="F:zinc ion binding"/>
    <property type="evidence" value="ECO:0007669"/>
    <property type="project" value="UniProtKB-KW"/>
</dbReference>
<reference evidence="16 17" key="1">
    <citation type="submission" date="2014-02" db="EMBL/GenBank/DDBJ databases">
        <title>Transposable element dynamics among asymbiotic and ectomycorrhizal Amanita fungi.</title>
        <authorList>
            <consortium name="DOE Joint Genome Institute"/>
            <person name="Hess J."/>
            <person name="Skrede I."/>
            <person name="Wolfe B."/>
            <person name="LaButti K."/>
            <person name="Ohm R.A."/>
            <person name="Grigoriev I.V."/>
            <person name="Pringle A."/>
        </authorList>
    </citation>
    <scope>NUCLEOTIDE SEQUENCE [LARGE SCALE GENOMIC DNA]</scope>
    <source>
        <strain evidence="16 17">SKay4041</strain>
    </source>
</reference>
<dbReference type="SMART" id="SM00910">
    <property type="entry name" value="HIRAN"/>
    <property type="match status" value="1"/>
</dbReference>
<evidence type="ECO:0000259" key="13">
    <source>
        <dbReference type="PROSITE" id="PS50064"/>
    </source>
</evidence>
<dbReference type="GO" id="GO:0016818">
    <property type="term" value="F:hydrolase activity, acting on acid anhydrides, in phosphorus-containing anhydrides"/>
    <property type="evidence" value="ECO:0007669"/>
    <property type="project" value="InterPro"/>
</dbReference>
<dbReference type="SUPFAM" id="SSF57716">
    <property type="entry name" value="Glucocorticoid receptor-like (DNA-binding domain)"/>
    <property type="match status" value="1"/>
</dbReference>
<dbReference type="InterPro" id="IPR027417">
    <property type="entry name" value="P-loop_NTPase"/>
</dbReference>
<dbReference type="InterPro" id="IPR049730">
    <property type="entry name" value="SNF2/RAD54-like_C"/>
</dbReference>
<feature type="compositionally biased region" description="Polar residues" evidence="12">
    <location>
        <begin position="269"/>
        <end position="299"/>
    </location>
</feature>
<sequence length="1124" mass="125546">MAQHIFGYSKSVRAKCHGPPPCNGSSMPIGTLRYGRITSSELGNNVEWCHWGCVSSNTLRQLAISDLEQAEGFQELRTTDKQKIRTAIARGRIDPADIPETTKASLSAPSAAPASSSKRKRDEVVPSASQSGNLSTVNPHDNKEDDEDAQEEEDVRHVLYFTFKSSVVGIQYYTGLVGSGEEVLLVREPQNPYDRNAIQVLNISRIQVGHIPRKVAANLSPLLERRAISVEGVINDGNLTGRRGYNLSLTLKLYGPADKRDELEPSLRWATSSQHGSPKKSTAIPSTSLAVGLPGSSQCGDRAPRMSAEEITKAAELSQILNNMTKIDDAGRRSSMLDSLCFIEDILDLPVHPNPPSRKTGELLSDLLKHQSQALQWCIRREYPVLPKKESDKPSIISDATQKVYYYNVATNTPQVQAPILGRGSICADAMGLGKTLTMLSLIIATKDDNPSDYSKTSLIVAPLSVLSNWEQQIPEHCAPGSLTYIVYYDVNRSLSAEELMKYDVVITTYDVLSGEYSDTTRDSSGPSKKRKKNSTLFDVQWKRIILDEGHIIRNPASKKTKAVCSLNAQRRWVLSGTPIINSPRDLGSLLTFLKICQPLDNEEFFKRLLLRPLKQGLATGVELLRVTFTSFTHTEKTIDWVKALMSQICIRRTKEMQDNHGNQLVTLPPVEMIRISVSLSDEARVGDPEIYCPVLIHPQQLYDEVEAISRSRFKALMAHHGRTNNTCQTNVVVMLTRLRQLALHPGLIPANYIEILKKENSGNSASPVIVNPKERLRLQGVLARTIEDCEECPICMNILDNPRITSCAHIFCLPCITESIFRDPRCPMDRRSINMNDLYEPAPPSEYTQCFETPEEDDRTGIRGRPSAKIEQLIHLLKLLPSTEKSLVFSQFTSFLDLIGQALEEEGMPYLRFDGQTSKKRRDEVLGRFTVPVESPGDAERAAERRDSSGRTRRQGTQYTSTRKKQVENDGDESLTESDPEFIPTNLVADLTDDESDFSELREIRSRAKGKKKARDARGTTCTDGNPRILLLALKAGSLGLNLTVANNVFFWWQEGIESQAVDRVNRMGQQKNVRVYQLIAEDTVEAKVLEIQERKNALIKQAFSGMKGKETERQRQEAKLQG</sequence>
<dbReference type="EMBL" id="KZ301995">
    <property type="protein sequence ID" value="PFH50907.1"/>
    <property type="molecule type" value="Genomic_DNA"/>
</dbReference>
<evidence type="ECO:0000256" key="1">
    <source>
        <dbReference type="ARBA" id="ARBA00004123"/>
    </source>
</evidence>
<feature type="compositionally biased region" description="Acidic residues" evidence="12">
    <location>
        <begin position="970"/>
        <end position="981"/>
    </location>
</feature>
<proteinExistence type="inferred from homology"/>
<dbReference type="OrthoDB" id="448448at2759"/>
<evidence type="ECO:0000256" key="4">
    <source>
        <dbReference type="ARBA" id="ARBA00022741"/>
    </source>
</evidence>
<keyword evidence="17" id="KW-1185">Reference proteome</keyword>
<dbReference type="Pfam" id="PF08797">
    <property type="entry name" value="HIRAN"/>
    <property type="match status" value="1"/>
</dbReference>
<dbReference type="Gene3D" id="3.30.70.2330">
    <property type="match status" value="1"/>
</dbReference>
<dbReference type="SUPFAM" id="SSF57850">
    <property type="entry name" value="RING/U-box"/>
    <property type="match status" value="1"/>
</dbReference>
<evidence type="ECO:0000313" key="16">
    <source>
        <dbReference type="EMBL" id="PFH50907.1"/>
    </source>
</evidence>
<dbReference type="CDD" id="cd18793">
    <property type="entry name" value="SF2_C_SNF"/>
    <property type="match status" value="1"/>
</dbReference>
<evidence type="ECO:0000313" key="17">
    <source>
        <dbReference type="Proteomes" id="UP000242287"/>
    </source>
</evidence>
<keyword evidence="9" id="KW-0067">ATP-binding</keyword>
<dbReference type="GO" id="GO:0003677">
    <property type="term" value="F:DNA binding"/>
    <property type="evidence" value="ECO:0007669"/>
    <property type="project" value="InterPro"/>
</dbReference>
<dbReference type="Pfam" id="PF00645">
    <property type="entry name" value="zf-PARP"/>
    <property type="match status" value="1"/>
</dbReference>
<dbReference type="InterPro" id="IPR014001">
    <property type="entry name" value="Helicase_ATP-bd"/>
</dbReference>
<feature type="compositionally biased region" description="Low complexity" evidence="12">
    <location>
        <begin position="104"/>
        <end position="116"/>
    </location>
</feature>
<feature type="domain" description="PARP-type" evidence="13">
    <location>
        <begin position="8"/>
        <end position="92"/>
    </location>
</feature>
<dbReference type="SMART" id="SM01336">
    <property type="entry name" value="zf-PARP"/>
    <property type="match status" value="1"/>
</dbReference>
<dbReference type="PROSITE" id="PS00518">
    <property type="entry name" value="ZF_RING_1"/>
    <property type="match status" value="1"/>
</dbReference>
<comment type="similarity">
    <text evidence="2">Belongs to the SNF2/RAD54 helicase family.</text>
</comment>
<dbReference type="GO" id="GO:0006281">
    <property type="term" value="P:DNA repair"/>
    <property type="evidence" value="ECO:0007669"/>
    <property type="project" value="TreeGrafter"/>
</dbReference>
<dbReference type="InterPro" id="IPR017907">
    <property type="entry name" value="Znf_RING_CS"/>
</dbReference>
<keyword evidence="4" id="KW-0547">Nucleotide-binding</keyword>
<evidence type="ECO:0000256" key="9">
    <source>
        <dbReference type="ARBA" id="ARBA00022840"/>
    </source>
</evidence>
<dbReference type="Proteomes" id="UP000242287">
    <property type="component" value="Unassembled WGS sequence"/>
</dbReference>
<feature type="compositionally biased region" description="Polar residues" evidence="12">
    <location>
        <begin position="127"/>
        <end position="139"/>
    </location>
</feature>
<comment type="subcellular location">
    <subcellularLocation>
        <location evidence="1">Nucleus</location>
    </subcellularLocation>
</comment>
<feature type="domain" description="Helicase ATP-binding" evidence="15">
    <location>
        <begin position="416"/>
        <end position="597"/>
    </location>
</feature>
<gene>
    <name evidence="16" type="ORF">AMATHDRAFT_3537</name>
</gene>
<dbReference type="InterPro" id="IPR001841">
    <property type="entry name" value="Znf_RING"/>
</dbReference>
<dbReference type="Gene3D" id="3.40.50.300">
    <property type="entry name" value="P-loop containing nucleotide triphosphate hydrolases"/>
    <property type="match status" value="1"/>
</dbReference>
<evidence type="ECO:0000256" key="7">
    <source>
        <dbReference type="ARBA" id="ARBA00022806"/>
    </source>
</evidence>
<protein>
    <recommendedName>
        <fullName evidence="18">RING-type domain-containing protein</fullName>
    </recommendedName>
</protein>